<name>B4GWJ2_DROPE</name>
<organism evidence="2">
    <name type="scientific">Drosophila persimilis</name>
    <name type="common">Fruit fly</name>
    <dbReference type="NCBI Taxonomy" id="7234"/>
    <lineage>
        <taxon>Eukaryota</taxon>
        <taxon>Metazoa</taxon>
        <taxon>Ecdysozoa</taxon>
        <taxon>Arthropoda</taxon>
        <taxon>Hexapoda</taxon>
        <taxon>Insecta</taxon>
        <taxon>Pterygota</taxon>
        <taxon>Neoptera</taxon>
        <taxon>Endopterygota</taxon>
        <taxon>Diptera</taxon>
        <taxon>Brachycera</taxon>
        <taxon>Muscomorpha</taxon>
        <taxon>Ephydroidea</taxon>
        <taxon>Drosophilidae</taxon>
        <taxon>Drosophila</taxon>
        <taxon>Sophophora</taxon>
    </lineage>
</organism>
<dbReference type="EMBL" id="CH479194">
    <property type="protein sequence ID" value="EDW27076.1"/>
    <property type="molecule type" value="Genomic_DNA"/>
</dbReference>
<evidence type="ECO:0000313" key="1">
    <source>
        <dbReference type="EMBL" id="EDW27076.1"/>
    </source>
</evidence>
<accession>B4GWJ2</accession>
<dbReference type="AlphaFoldDB" id="B4GWJ2"/>
<dbReference type="eggNOG" id="KOG2023">
    <property type="taxonomic scope" value="Eukaryota"/>
</dbReference>
<keyword evidence="2" id="KW-1185">Reference proteome</keyword>
<dbReference type="HOGENOM" id="CLU_2724881_0_0_1"/>
<dbReference type="Proteomes" id="UP000008744">
    <property type="component" value="Unassembled WGS sequence"/>
</dbReference>
<evidence type="ECO:0000313" key="2">
    <source>
        <dbReference type="Proteomes" id="UP000008744"/>
    </source>
</evidence>
<sequence length="72" mass="7922">MTWEPQGDGLQQIIAILKESQSPDTATQMAGQGEGANGTAFKRRMCNTNQSKRLAASSCLIYKISRIYGHDF</sequence>
<proteinExistence type="predicted"/>
<reference evidence="1 2" key="1">
    <citation type="journal article" date="2007" name="Nature">
        <title>Evolution of genes and genomes on the Drosophila phylogeny.</title>
        <authorList>
            <consortium name="Drosophila 12 Genomes Consortium"/>
            <person name="Clark A.G."/>
            <person name="Eisen M.B."/>
            <person name="Smith D.R."/>
            <person name="Bergman C.M."/>
            <person name="Oliver B."/>
            <person name="Markow T.A."/>
            <person name="Kaufman T.C."/>
            <person name="Kellis M."/>
            <person name="Gelbart W."/>
            <person name="Iyer V.N."/>
            <person name="Pollard D.A."/>
            <person name="Sackton T.B."/>
            <person name="Larracuente A.M."/>
            <person name="Singh N.D."/>
            <person name="Abad J.P."/>
            <person name="Abt D.N."/>
            <person name="Adryan B."/>
            <person name="Aguade M."/>
            <person name="Akashi H."/>
            <person name="Anderson W.W."/>
            <person name="Aquadro C.F."/>
            <person name="Ardell D.H."/>
            <person name="Arguello R."/>
            <person name="Artieri C.G."/>
            <person name="Barbash D.A."/>
            <person name="Barker D."/>
            <person name="Barsanti P."/>
            <person name="Batterham P."/>
            <person name="Batzoglou S."/>
            <person name="Begun D."/>
            <person name="Bhutkar A."/>
            <person name="Blanco E."/>
            <person name="Bosak S.A."/>
            <person name="Bradley R.K."/>
            <person name="Brand A.D."/>
            <person name="Brent M.R."/>
            <person name="Brooks A.N."/>
            <person name="Brown R.H."/>
            <person name="Butlin R.K."/>
            <person name="Caggese C."/>
            <person name="Calvi B.R."/>
            <person name="Bernardo de Carvalho A."/>
            <person name="Caspi A."/>
            <person name="Castrezana S."/>
            <person name="Celniker S.E."/>
            <person name="Chang J.L."/>
            <person name="Chapple C."/>
            <person name="Chatterji S."/>
            <person name="Chinwalla A."/>
            <person name="Civetta A."/>
            <person name="Clifton S.W."/>
            <person name="Comeron J.M."/>
            <person name="Costello J.C."/>
            <person name="Coyne J.A."/>
            <person name="Daub J."/>
            <person name="David R.G."/>
            <person name="Delcher A.L."/>
            <person name="Delehaunty K."/>
            <person name="Do C.B."/>
            <person name="Ebling H."/>
            <person name="Edwards K."/>
            <person name="Eickbush T."/>
            <person name="Evans J.D."/>
            <person name="Filipski A."/>
            <person name="Findeiss S."/>
            <person name="Freyhult E."/>
            <person name="Fulton L."/>
            <person name="Fulton R."/>
            <person name="Garcia A.C."/>
            <person name="Gardiner A."/>
            <person name="Garfield D.A."/>
            <person name="Garvin B.E."/>
            <person name="Gibson G."/>
            <person name="Gilbert D."/>
            <person name="Gnerre S."/>
            <person name="Godfrey J."/>
            <person name="Good R."/>
            <person name="Gotea V."/>
            <person name="Gravely B."/>
            <person name="Greenberg A.J."/>
            <person name="Griffiths-Jones S."/>
            <person name="Gross S."/>
            <person name="Guigo R."/>
            <person name="Gustafson E.A."/>
            <person name="Haerty W."/>
            <person name="Hahn M.W."/>
            <person name="Halligan D.L."/>
            <person name="Halpern A.L."/>
            <person name="Halter G.M."/>
            <person name="Han M.V."/>
            <person name="Heger A."/>
            <person name="Hillier L."/>
            <person name="Hinrichs A.S."/>
            <person name="Holmes I."/>
            <person name="Hoskins R.A."/>
            <person name="Hubisz M.J."/>
            <person name="Hultmark D."/>
            <person name="Huntley M.A."/>
            <person name="Jaffe D.B."/>
            <person name="Jagadeeshan S."/>
            <person name="Jeck W.R."/>
            <person name="Johnson J."/>
            <person name="Jones C.D."/>
            <person name="Jordan W.C."/>
            <person name="Karpen G.H."/>
            <person name="Kataoka E."/>
            <person name="Keightley P.D."/>
            <person name="Kheradpour P."/>
            <person name="Kirkness E.F."/>
            <person name="Koerich L.B."/>
            <person name="Kristiansen K."/>
            <person name="Kudrna D."/>
            <person name="Kulathinal R.J."/>
            <person name="Kumar S."/>
            <person name="Kwok R."/>
            <person name="Lander E."/>
            <person name="Langley C.H."/>
            <person name="Lapoint R."/>
            <person name="Lazzaro B.P."/>
            <person name="Lee S.J."/>
            <person name="Levesque L."/>
            <person name="Li R."/>
            <person name="Lin C.F."/>
            <person name="Lin M.F."/>
            <person name="Lindblad-Toh K."/>
            <person name="Llopart A."/>
            <person name="Long M."/>
            <person name="Low L."/>
            <person name="Lozovsky E."/>
            <person name="Lu J."/>
            <person name="Luo M."/>
            <person name="Machado C.A."/>
            <person name="Makalowski W."/>
            <person name="Marzo M."/>
            <person name="Matsuda M."/>
            <person name="Matzkin L."/>
            <person name="McAllister B."/>
            <person name="McBride C.S."/>
            <person name="McKernan B."/>
            <person name="McKernan K."/>
            <person name="Mendez-Lago M."/>
            <person name="Minx P."/>
            <person name="Mollenhauer M.U."/>
            <person name="Montooth K."/>
            <person name="Mount S.M."/>
            <person name="Mu X."/>
            <person name="Myers E."/>
            <person name="Negre B."/>
            <person name="Newfeld S."/>
            <person name="Nielsen R."/>
            <person name="Noor M.A."/>
            <person name="O'Grady P."/>
            <person name="Pachter L."/>
            <person name="Papaceit M."/>
            <person name="Parisi M.J."/>
            <person name="Parisi M."/>
            <person name="Parts L."/>
            <person name="Pedersen J.S."/>
            <person name="Pesole G."/>
            <person name="Phillippy A.M."/>
            <person name="Ponting C.P."/>
            <person name="Pop M."/>
            <person name="Porcelli D."/>
            <person name="Powell J.R."/>
            <person name="Prohaska S."/>
            <person name="Pruitt K."/>
            <person name="Puig M."/>
            <person name="Quesneville H."/>
            <person name="Ram K.R."/>
            <person name="Rand D."/>
            <person name="Rasmussen M.D."/>
            <person name="Reed L.K."/>
            <person name="Reenan R."/>
            <person name="Reily A."/>
            <person name="Remington K.A."/>
            <person name="Rieger T.T."/>
            <person name="Ritchie M.G."/>
            <person name="Robin C."/>
            <person name="Rogers Y.H."/>
            <person name="Rohde C."/>
            <person name="Rozas J."/>
            <person name="Rubenfield M.J."/>
            <person name="Ruiz A."/>
            <person name="Russo S."/>
            <person name="Salzberg S.L."/>
            <person name="Sanchez-Gracia A."/>
            <person name="Saranga D.J."/>
            <person name="Sato H."/>
            <person name="Schaeffer S.W."/>
            <person name="Schatz M.C."/>
            <person name="Schlenke T."/>
            <person name="Schwartz R."/>
            <person name="Segarra C."/>
            <person name="Singh R.S."/>
            <person name="Sirot L."/>
            <person name="Sirota M."/>
            <person name="Sisneros N.B."/>
            <person name="Smith C.D."/>
            <person name="Smith T.F."/>
            <person name="Spieth J."/>
            <person name="Stage D.E."/>
            <person name="Stark A."/>
            <person name="Stephan W."/>
            <person name="Strausberg R.L."/>
            <person name="Strempel S."/>
            <person name="Sturgill D."/>
            <person name="Sutton G."/>
            <person name="Sutton G.G."/>
            <person name="Tao W."/>
            <person name="Teichmann S."/>
            <person name="Tobari Y.N."/>
            <person name="Tomimura Y."/>
            <person name="Tsolas J.M."/>
            <person name="Valente V.L."/>
            <person name="Venter E."/>
            <person name="Venter J.C."/>
            <person name="Vicario S."/>
            <person name="Vieira F.G."/>
            <person name="Vilella A.J."/>
            <person name="Villasante A."/>
            <person name="Walenz B."/>
            <person name="Wang J."/>
            <person name="Wasserman M."/>
            <person name="Watts T."/>
            <person name="Wilson D."/>
            <person name="Wilson R.K."/>
            <person name="Wing R.A."/>
            <person name="Wolfner M.F."/>
            <person name="Wong A."/>
            <person name="Wong G.K."/>
            <person name="Wu C.I."/>
            <person name="Wu G."/>
            <person name="Yamamoto D."/>
            <person name="Yang H.P."/>
            <person name="Yang S.P."/>
            <person name="Yorke J.A."/>
            <person name="Yoshida K."/>
            <person name="Zdobnov E."/>
            <person name="Zhang P."/>
            <person name="Zhang Y."/>
            <person name="Zimin A.V."/>
            <person name="Baldwin J."/>
            <person name="Abdouelleil A."/>
            <person name="Abdulkadir J."/>
            <person name="Abebe A."/>
            <person name="Abera B."/>
            <person name="Abreu J."/>
            <person name="Acer S.C."/>
            <person name="Aftuck L."/>
            <person name="Alexander A."/>
            <person name="An P."/>
            <person name="Anderson E."/>
            <person name="Anderson S."/>
            <person name="Arachi H."/>
            <person name="Azer M."/>
            <person name="Bachantsang P."/>
            <person name="Barry A."/>
            <person name="Bayul T."/>
            <person name="Berlin A."/>
            <person name="Bessette D."/>
            <person name="Bloom T."/>
            <person name="Blye J."/>
            <person name="Boguslavskiy L."/>
            <person name="Bonnet C."/>
            <person name="Boukhgalter B."/>
            <person name="Bourzgui I."/>
            <person name="Brown A."/>
            <person name="Cahill P."/>
            <person name="Channer S."/>
            <person name="Cheshatsang Y."/>
            <person name="Chuda L."/>
            <person name="Citroen M."/>
            <person name="Collymore A."/>
            <person name="Cooke P."/>
            <person name="Costello M."/>
            <person name="D'Aco K."/>
            <person name="Daza R."/>
            <person name="De Haan G."/>
            <person name="DeGray S."/>
            <person name="DeMaso C."/>
            <person name="Dhargay N."/>
            <person name="Dooley K."/>
            <person name="Dooley E."/>
            <person name="Doricent M."/>
            <person name="Dorje P."/>
            <person name="Dorjee K."/>
            <person name="Dupes A."/>
            <person name="Elong R."/>
            <person name="Falk J."/>
            <person name="Farina A."/>
            <person name="Faro S."/>
            <person name="Ferguson D."/>
            <person name="Fisher S."/>
            <person name="Foley C.D."/>
            <person name="Franke A."/>
            <person name="Friedrich D."/>
            <person name="Gadbois L."/>
            <person name="Gearin G."/>
            <person name="Gearin C.R."/>
            <person name="Giannoukos G."/>
            <person name="Goode T."/>
            <person name="Graham J."/>
            <person name="Grandbois E."/>
            <person name="Grewal S."/>
            <person name="Gyaltsen K."/>
            <person name="Hafez N."/>
            <person name="Hagos B."/>
            <person name="Hall J."/>
            <person name="Henson C."/>
            <person name="Hollinger A."/>
            <person name="Honan T."/>
            <person name="Huard M.D."/>
            <person name="Hughes L."/>
            <person name="Hurhula B."/>
            <person name="Husby M.E."/>
            <person name="Kamat A."/>
            <person name="Kanga B."/>
            <person name="Kashin S."/>
            <person name="Khazanovich D."/>
            <person name="Kisner P."/>
            <person name="Lance K."/>
            <person name="Lara M."/>
            <person name="Lee W."/>
            <person name="Lennon N."/>
            <person name="Letendre F."/>
            <person name="LeVine R."/>
            <person name="Lipovsky A."/>
            <person name="Liu X."/>
            <person name="Liu J."/>
            <person name="Liu S."/>
            <person name="Lokyitsang T."/>
            <person name="Lokyitsang Y."/>
            <person name="Lubonja R."/>
            <person name="Lui A."/>
            <person name="MacDonald P."/>
            <person name="Magnisalis V."/>
            <person name="Maru K."/>
            <person name="Matthews C."/>
            <person name="McCusker W."/>
            <person name="McDonough S."/>
            <person name="Mehta T."/>
            <person name="Meldrim J."/>
            <person name="Meneus L."/>
            <person name="Mihai O."/>
            <person name="Mihalev A."/>
            <person name="Mihova T."/>
            <person name="Mittelman R."/>
            <person name="Mlenga V."/>
            <person name="Montmayeur A."/>
            <person name="Mulrain L."/>
            <person name="Navidi A."/>
            <person name="Naylor J."/>
            <person name="Negash T."/>
            <person name="Nguyen T."/>
            <person name="Nguyen N."/>
            <person name="Nicol R."/>
            <person name="Norbu C."/>
            <person name="Norbu N."/>
            <person name="Novod N."/>
            <person name="O'Neill B."/>
            <person name="Osman S."/>
            <person name="Markiewicz E."/>
            <person name="Oyono O.L."/>
            <person name="Patti C."/>
            <person name="Phunkhang P."/>
            <person name="Pierre F."/>
            <person name="Priest M."/>
            <person name="Raghuraman S."/>
            <person name="Rege F."/>
            <person name="Reyes R."/>
            <person name="Rise C."/>
            <person name="Rogov P."/>
            <person name="Ross K."/>
            <person name="Ryan E."/>
            <person name="Settipalli S."/>
            <person name="Shea T."/>
            <person name="Sherpa N."/>
            <person name="Shi L."/>
            <person name="Shih D."/>
            <person name="Sparrow T."/>
            <person name="Spaulding J."/>
            <person name="Stalker J."/>
            <person name="Stange-Thomann N."/>
            <person name="Stavropoulos S."/>
            <person name="Stone C."/>
            <person name="Strader C."/>
            <person name="Tesfaye S."/>
            <person name="Thomson T."/>
            <person name="Thoulutsang Y."/>
            <person name="Thoulutsang D."/>
            <person name="Topham K."/>
            <person name="Topping I."/>
            <person name="Tsamla T."/>
            <person name="Vassiliev H."/>
            <person name="Vo A."/>
            <person name="Wangchuk T."/>
            <person name="Wangdi T."/>
            <person name="Weiand M."/>
            <person name="Wilkinson J."/>
            <person name="Wilson A."/>
            <person name="Yadav S."/>
            <person name="Young G."/>
            <person name="Yu Q."/>
            <person name="Zembek L."/>
            <person name="Zhong D."/>
            <person name="Zimmer A."/>
            <person name="Zwirko Z."/>
            <person name="Jaffe D.B."/>
            <person name="Alvarez P."/>
            <person name="Brockman W."/>
            <person name="Butler J."/>
            <person name="Chin C."/>
            <person name="Gnerre S."/>
            <person name="Grabherr M."/>
            <person name="Kleber M."/>
            <person name="Mauceli E."/>
            <person name="MacCallum I."/>
        </authorList>
    </citation>
    <scope>NUCLEOTIDE SEQUENCE [LARGE SCALE GENOMIC DNA]</scope>
    <source>
        <strain evidence="2">MSH-3 / Tucson 14011-0111.49</strain>
    </source>
</reference>
<protein>
    <submittedName>
        <fullName evidence="1">GL20564</fullName>
    </submittedName>
</protein>
<gene>
    <name evidence="1" type="primary">Dper\GL20564</name>
    <name evidence="1" type="ORF">Dper_GL20564</name>
</gene>
<dbReference type="STRING" id="7234.B4GWJ2"/>